<dbReference type="EMBL" id="BAABAT010000009">
    <property type="protein sequence ID" value="GAA4250352.1"/>
    <property type="molecule type" value="Genomic_DNA"/>
</dbReference>
<dbReference type="PANTHER" id="PTHR36934:SF1">
    <property type="entry name" value="THIOESTERASE DOMAIN-CONTAINING PROTEIN"/>
    <property type="match status" value="1"/>
</dbReference>
<evidence type="ECO:0000313" key="2">
    <source>
        <dbReference type="EMBL" id="GAA4250352.1"/>
    </source>
</evidence>
<name>A0ABP8D946_9ACTN</name>
<dbReference type="Pfam" id="PF22636">
    <property type="entry name" value="FlK"/>
    <property type="match status" value="1"/>
</dbReference>
<reference evidence="3" key="1">
    <citation type="journal article" date="2019" name="Int. J. Syst. Evol. Microbiol.">
        <title>The Global Catalogue of Microorganisms (GCM) 10K type strain sequencing project: providing services to taxonomists for standard genome sequencing and annotation.</title>
        <authorList>
            <consortium name="The Broad Institute Genomics Platform"/>
            <consortium name="The Broad Institute Genome Sequencing Center for Infectious Disease"/>
            <person name="Wu L."/>
            <person name="Ma J."/>
        </authorList>
    </citation>
    <scope>NUCLEOTIDE SEQUENCE [LARGE SCALE GENOMIC DNA]</scope>
    <source>
        <strain evidence="3">JCM 17441</strain>
    </source>
</reference>
<dbReference type="InterPro" id="IPR054485">
    <property type="entry name" value="FlK-like_dom"/>
</dbReference>
<sequence>MDDIWLAPIGRPLDVPVSAALPPIPVPEGDHIEQLLWHGDPPGTHLGAHVAARDARTVTVRLTDAGRIVADLRVRRGAARVPRPHPLLRTEPAPGTTYTRLFAVTAADTTDHVPDAEPVLSTPSLIAFMEDTAADILRARFAPGTASLGTWIGVRHTGPARTGQEVTVTAVVAEARGRRYLFDVLATVDTRPIGDGQVAQTLIHVPPA</sequence>
<protein>
    <recommendedName>
        <fullName evidence="1">Fluoroacetyl-CoA-specific thioesterase-like domain-containing protein</fullName>
    </recommendedName>
</protein>
<evidence type="ECO:0000259" key="1">
    <source>
        <dbReference type="Pfam" id="PF22636"/>
    </source>
</evidence>
<dbReference type="CDD" id="cd03440">
    <property type="entry name" value="hot_dog"/>
    <property type="match status" value="1"/>
</dbReference>
<accession>A0ABP8D946</accession>
<keyword evidence="3" id="KW-1185">Reference proteome</keyword>
<feature type="domain" description="Fluoroacetyl-CoA-specific thioesterase-like" evidence="1">
    <location>
        <begin position="104"/>
        <end position="203"/>
    </location>
</feature>
<comment type="caution">
    <text evidence="2">The sequence shown here is derived from an EMBL/GenBank/DDBJ whole genome shotgun (WGS) entry which is preliminary data.</text>
</comment>
<dbReference type="SUPFAM" id="SSF54637">
    <property type="entry name" value="Thioesterase/thiol ester dehydrase-isomerase"/>
    <property type="match status" value="1"/>
</dbReference>
<dbReference type="Gene3D" id="3.10.129.10">
    <property type="entry name" value="Hotdog Thioesterase"/>
    <property type="match status" value="1"/>
</dbReference>
<proteinExistence type="predicted"/>
<organism evidence="2 3">
    <name type="scientific">Dactylosporangium darangshiense</name>
    <dbReference type="NCBI Taxonomy" id="579108"/>
    <lineage>
        <taxon>Bacteria</taxon>
        <taxon>Bacillati</taxon>
        <taxon>Actinomycetota</taxon>
        <taxon>Actinomycetes</taxon>
        <taxon>Micromonosporales</taxon>
        <taxon>Micromonosporaceae</taxon>
        <taxon>Dactylosporangium</taxon>
    </lineage>
</organism>
<evidence type="ECO:0000313" key="3">
    <source>
        <dbReference type="Proteomes" id="UP001500620"/>
    </source>
</evidence>
<gene>
    <name evidence="2" type="ORF">GCM10022255_038530</name>
</gene>
<dbReference type="InterPro" id="IPR025540">
    <property type="entry name" value="FlK"/>
</dbReference>
<dbReference type="RefSeq" id="WP_345128407.1">
    <property type="nucleotide sequence ID" value="NZ_BAABAT010000009.1"/>
</dbReference>
<dbReference type="Proteomes" id="UP001500620">
    <property type="component" value="Unassembled WGS sequence"/>
</dbReference>
<dbReference type="PANTHER" id="PTHR36934">
    <property type="entry name" value="BLR0278 PROTEIN"/>
    <property type="match status" value="1"/>
</dbReference>
<dbReference type="InterPro" id="IPR029069">
    <property type="entry name" value="HotDog_dom_sf"/>
</dbReference>